<name>A0ABC9H883_9POAL</name>
<evidence type="ECO:0000313" key="2">
    <source>
        <dbReference type="EMBL" id="CAL4926203.1"/>
    </source>
</evidence>
<evidence type="ECO:0000313" key="3">
    <source>
        <dbReference type="EMBL" id="CAM0151049.1"/>
    </source>
</evidence>
<proteinExistence type="predicted"/>
<dbReference type="Proteomes" id="UP001497457">
    <property type="component" value="Chromosome 14rd"/>
</dbReference>
<sequence>MMDDTGSTQSVRGQNEQKLYNELKSAVWLVRIETKDHTGIGTGFCIDRNGLIMTCAHCVSGNTCRVARQNDKDFQKAYLLHKIDSWDVAILCLDEGLKQKGNVPNNYPSFALAKHGTLNPGQGVYSISHQHRLMYSFSSGKISYPSKNEVTPFGKMSSKSSEKKLPMDIPTKTSKYRTASEISVSLDHHEDLPVIEMRNIHLGSGSSGGPIFLPTKEVVGMLSSGGLTRSYAVHLSALLIAFEEAKVKYDKLLEKLAAKGDEQFGQKSADRENSNEN</sequence>
<dbReference type="InterPro" id="IPR043504">
    <property type="entry name" value="Peptidase_S1_PA_chymotrypsin"/>
</dbReference>
<dbReference type="SUPFAM" id="SSF50494">
    <property type="entry name" value="Trypsin-like serine proteases"/>
    <property type="match status" value="1"/>
</dbReference>
<accession>A0ABC9H883</accession>
<dbReference type="EMBL" id="OZ075124">
    <property type="protein sequence ID" value="CAL4926203.1"/>
    <property type="molecule type" value="Genomic_DNA"/>
</dbReference>
<gene>
    <name evidence="3" type="ORF">URODEC1_LOCUS124076</name>
    <name evidence="4" type="ORF">URODEC1_LOCUS124078</name>
    <name evidence="1" type="ORF">URODEC1_LOCUS23773</name>
    <name evidence="2" type="ORF">URODEC1_LOCUS23774</name>
</gene>
<dbReference type="EMBL" id="OZ075124">
    <property type="protein sequence ID" value="CAL4926201.1"/>
    <property type="molecule type" value="Genomic_DNA"/>
</dbReference>
<reference evidence="3 5" key="1">
    <citation type="submission" date="2024-10" db="EMBL/GenBank/DDBJ databases">
        <authorList>
            <person name="Ryan C."/>
        </authorList>
    </citation>
    <scope>NUCLEOTIDE SEQUENCE [LARGE SCALE GENOMIC DNA]</scope>
</reference>
<dbReference type="Pfam" id="PF13365">
    <property type="entry name" value="Trypsin_2"/>
    <property type="match status" value="1"/>
</dbReference>
<evidence type="ECO:0008006" key="6">
    <source>
        <dbReference type="Google" id="ProtNLM"/>
    </source>
</evidence>
<keyword evidence="5" id="KW-1185">Reference proteome</keyword>
<dbReference type="AlphaFoldDB" id="A0ABC9H883"/>
<organism evidence="3 5">
    <name type="scientific">Urochloa decumbens</name>
    <dbReference type="NCBI Taxonomy" id="240449"/>
    <lineage>
        <taxon>Eukaryota</taxon>
        <taxon>Viridiplantae</taxon>
        <taxon>Streptophyta</taxon>
        <taxon>Embryophyta</taxon>
        <taxon>Tracheophyta</taxon>
        <taxon>Spermatophyta</taxon>
        <taxon>Magnoliopsida</taxon>
        <taxon>Liliopsida</taxon>
        <taxon>Poales</taxon>
        <taxon>Poaceae</taxon>
        <taxon>PACMAD clade</taxon>
        <taxon>Panicoideae</taxon>
        <taxon>Panicodae</taxon>
        <taxon>Paniceae</taxon>
        <taxon>Melinidinae</taxon>
        <taxon>Urochloa</taxon>
    </lineage>
</organism>
<dbReference type="Proteomes" id="UP001497457">
    <property type="component" value="Unassembled WGS sequence"/>
</dbReference>
<protein>
    <recommendedName>
        <fullName evidence="6">Serine protease</fullName>
    </recommendedName>
</protein>
<dbReference type="PANTHER" id="PTHR43019:SF23">
    <property type="entry name" value="PROTEASE DO-LIKE 5, CHLOROPLASTIC"/>
    <property type="match status" value="1"/>
</dbReference>
<dbReference type="Gene3D" id="2.40.10.10">
    <property type="entry name" value="Trypsin-like serine proteases"/>
    <property type="match status" value="2"/>
</dbReference>
<dbReference type="InterPro" id="IPR009003">
    <property type="entry name" value="Peptidase_S1_PA"/>
</dbReference>
<evidence type="ECO:0000313" key="4">
    <source>
        <dbReference type="EMBL" id="CAM0151051.1"/>
    </source>
</evidence>
<evidence type="ECO:0000313" key="5">
    <source>
        <dbReference type="Proteomes" id="UP001497457"/>
    </source>
</evidence>
<dbReference type="EMBL" id="CAXIPR030004322">
    <property type="protein sequence ID" value="CAM0151049.1"/>
    <property type="molecule type" value="Genomic_DNA"/>
</dbReference>
<dbReference type="PANTHER" id="PTHR43019">
    <property type="entry name" value="SERINE ENDOPROTEASE DEGS"/>
    <property type="match status" value="1"/>
</dbReference>
<evidence type="ECO:0000313" key="1">
    <source>
        <dbReference type="EMBL" id="CAL4926201.1"/>
    </source>
</evidence>
<dbReference type="EMBL" id="CAXIPR030004322">
    <property type="protein sequence ID" value="CAM0151051.1"/>
    <property type="molecule type" value="Genomic_DNA"/>
</dbReference>